<feature type="compositionally biased region" description="Polar residues" evidence="8">
    <location>
        <begin position="29"/>
        <end position="40"/>
    </location>
</feature>
<keyword evidence="4 7" id="KW-0547">Nucleotide-binding</keyword>
<dbReference type="AlphaFoldDB" id="A0A4P2QTX4"/>
<feature type="region of interest" description="Disordered" evidence="8">
    <location>
        <begin position="381"/>
        <end position="407"/>
    </location>
</feature>
<evidence type="ECO:0000256" key="1">
    <source>
        <dbReference type="ARBA" id="ARBA00012513"/>
    </source>
</evidence>
<evidence type="ECO:0000256" key="7">
    <source>
        <dbReference type="PROSITE-ProRule" id="PRU10141"/>
    </source>
</evidence>
<dbReference type="Pfam" id="PF00069">
    <property type="entry name" value="Pkinase"/>
    <property type="match status" value="1"/>
</dbReference>
<dbReference type="PANTHER" id="PTHR43289">
    <property type="entry name" value="MITOGEN-ACTIVATED PROTEIN KINASE KINASE KINASE 20-RELATED"/>
    <property type="match status" value="1"/>
</dbReference>
<dbReference type="EMBL" id="CP012672">
    <property type="protein sequence ID" value="AUX33799.1"/>
    <property type="molecule type" value="Genomic_DNA"/>
</dbReference>
<feature type="domain" description="Protein kinase" evidence="10">
    <location>
        <begin position="112"/>
        <end position="377"/>
    </location>
</feature>
<dbReference type="InterPro" id="IPR011009">
    <property type="entry name" value="Kinase-like_dom_sf"/>
</dbReference>
<keyword evidence="5" id="KW-0418">Kinase</keyword>
<dbReference type="GO" id="GO:0004674">
    <property type="term" value="F:protein serine/threonine kinase activity"/>
    <property type="evidence" value="ECO:0007669"/>
    <property type="project" value="UniProtKB-KW"/>
</dbReference>
<evidence type="ECO:0000313" key="12">
    <source>
        <dbReference type="Proteomes" id="UP000295497"/>
    </source>
</evidence>
<keyword evidence="9" id="KW-0812">Transmembrane</keyword>
<proteinExistence type="predicted"/>
<keyword evidence="9" id="KW-0472">Membrane</keyword>
<dbReference type="SMART" id="SM00220">
    <property type="entry name" value="S_TKc"/>
    <property type="match status" value="1"/>
</dbReference>
<dbReference type="InterPro" id="IPR017441">
    <property type="entry name" value="Protein_kinase_ATP_BS"/>
</dbReference>
<keyword evidence="3" id="KW-0808">Transferase</keyword>
<dbReference type="PANTHER" id="PTHR43289:SF34">
    <property type="entry name" value="SERINE_THREONINE-PROTEIN KINASE YBDM-RELATED"/>
    <property type="match status" value="1"/>
</dbReference>
<dbReference type="GO" id="GO:0005524">
    <property type="term" value="F:ATP binding"/>
    <property type="evidence" value="ECO:0007669"/>
    <property type="project" value="UniProtKB-UniRule"/>
</dbReference>
<keyword evidence="6 7" id="KW-0067">ATP-binding</keyword>
<dbReference type="InterPro" id="IPR000719">
    <property type="entry name" value="Prot_kinase_dom"/>
</dbReference>
<dbReference type="SUPFAM" id="SSF56112">
    <property type="entry name" value="Protein kinase-like (PK-like)"/>
    <property type="match status" value="1"/>
</dbReference>
<reference evidence="11 12" key="1">
    <citation type="submission" date="2015-09" db="EMBL/GenBank/DDBJ databases">
        <title>Sorangium comparison.</title>
        <authorList>
            <person name="Zaburannyi N."/>
            <person name="Bunk B."/>
            <person name="Overmann J."/>
            <person name="Mueller R."/>
        </authorList>
    </citation>
    <scope>NUCLEOTIDE SEQUENCE [LARGE SCALE GENOMIC DNA]</scope>
    <source>
        <strain evidence="11 12">So ce836</strain>
    </source>
</reference>
<dbReference type="FunFam" id="1.10.510.10:FF:000021">
    <property type="entry name" value="Serine/threonine protein kinase"/>
    <property type="match status" value="1"/>
</dbReference>
<evidence type="ECO:0000313" key="11">
    <source>
        <dbReference type="EMBL" id="AUX33799.1"/>
    </source>
</evidence>
<organism evidence="11 12">
    <name type="scientific">Sorangium cellulosum</name>
    <name type="common">Polyangium cellulosum</name>
    <dbReference type="NCBI Taxonomy" id="56"/>
    <lineage>
        <taxon>Bacteria</taxon>
        <taxon>Pseudomonadati</taxon>
        <taxon>Myxococcota</taxon>
        <taxon>Polyangia</taxon>
        <taxon>Polyangiales</taxon>
        <taxon>Polyangiaceae</taxon>
        <taxon>Sorangium</taxon>
    </lineage>
</organism>
<feature type="transmembrane region" description="Helical" evidence="9">
    <location>
        <begin position="427"/>
        <end position="451"/>
    </location>
</feature>
<evidence type="ECO:0000256" key="3">
    <source>
        <dbReference type="ARBA" id="ARBA00022679"/>
    </source>
</evidence>
<sequence length="569" mass="61519">MPGTLRPPEDAPRLQSDPSRPQSDPRGSRPQSDARGSQSDLHIAHAMTSLSTSANAPPSSGSDNATPKVCPTCGVRYPAEFRVCPRDAATLDDSVDDALRDDLVGKTLNETYTVMRVVGEGGMGRVYEARHTRISSKRFAIKMLHPEYARQPQVISRFQREAEAAAAVQSPYVVTVFDVHRTAEGRPFLVNEFLEGKELADYLTEVGKMKTGPAVRIVRQICKALAAAHAKGVVHRDMKPENVFLTGDLAMPTAKVIDFGISKVDDAPGAALTQTGMIMGTPSYMAPEQARGERVDHRADIYAVGAILYCALTGSRPFDRNDPTATLTAVLTEDPPRPRSLEPSIPEPLEMIIQRAMAKEPSHRYQTMEELDAELALYDTSEPEPRELSSPVVQPGQPGPRTSLPSAPRAATMQLRQAQQVSMARPLILLLSALGLFWVAGGLITLVTAIIRLSRGGTVTDNLTGLEAVLLASGIGFALITPALIGARHVRRNVWNNSMKSVDLADNLRRPIVVGLCAYGFSSLLVRVVEAVVLRRAAGVAWPMWDVVLFAIGAVGAAGAYLLLRSESR</sequence>
<feature type="region of interest" description="Disordered" evidence="8">
    <location>
        <begin position="1"/>
        <end position="41"/>
    </location>
</feature>
<accession>A0A4P2QTX4</accession>
<evidence type="ECO:0000256" key="9">
    <source>
        <dbReference type="SAM" id="Phobius"/>
    </source>
</evidence>
<feature type="transmembrane region" description="Helical" evidence="9">
    <location>
        <begin position="463"/>
        <end position="487"/>
    </location>
</feature>
<evidence type="ECO:0000256" key="6">
    <source>
        <dbReference type="ARBA" id="ARBA00022840"/>
    </source>
</evidence>
<dbReference type="Proteomes" id="UP000295497">
    <property type="component" value="Chromosome"/>
</dbReference>
<feature type="transmembrane region" description="Helical" evidence="9">
    <location>
        <begin position="508"/>
        <end position="529"/>
    </location>
</feature>
<dbReference type="EC" id="2.7.11.1" evidence="1"/>
<feature type="transmembrane region" description="Helical" evidence="9">
    <location>
        <begin position="541"/>
        <end position="564"/>
    </location>
</feature>
<dbReference type="PROSITE" id="PS00107">
    <property type="entry name" value="PROTEIN_KINASE_ATP"/>
    <property type="match status" value="1"/>
</dbReference>
<dbReference type="CDD" id="cd14014">
    <property type="entry name" value="STKc_PknB_like"/>
    <property type="match status" value="1"/>
</dbReference>
<dbReference type="Gene3D" id="3.30.200.20">
    <property type="entry name" value="Phosphorylase Kinase, domain 1"/>
    <property type="match status" value="1"/>
</dbReference>
<dbReference type="PROSITE" id="PS50011">
    <property type="entry name" value="PROTEIN_KINASE_DOM"/>
    <property type="match status" value="1"/>
</dbReference>
<name>A0A4P2QTX4_SORCE</name>
<dbReference type="Gene3D" id="1.10.510.10">
    <property type="entry name" value="Transferase(Phosphotransferase) domain 1"/>
    <property type="match status" value="1"/>
</dbReference>
<keyword evidence="2" id="KW-0723">Serine/threonine-protein kinase</keyword>
<evidence type="ECO:0000256" key="2">
    <source>
        <dbReference type="ARBA" id="ARBA00022527"/>
    </source>
</evidence>
<keyword evidence="9" id="KW-1133">Transmembrane helix</keyword>
<evidence type="ECO:0000256" key="8">
    <source>
        <dbReference type="SAM" id="MobiDB-lite"/>
    </source>
</evidence>
<evidence type="ECO:0000259" key="10">
    <source>
        <dbReference type="PROSITE" id="PS50011"/>
    </source>
</evidence>
<feature type="binding site" evidence="7">
    <location>
        <position position="142"/>
    </location>
    <ligand>
        <name>ATP</name>
        <dbReference type="ChEBI" id="CHEBI:30616"/>
    </ligand>
</feature>
<dbReference type="InterPro" id="IPR008271">
    <property type="entry name" value="Ser/Thr_kinase_AS"/>
</dbReference>
<evidence type="ECO:0000256" key="4">
    <source>
        <dbReference type="ARBA" id="ARBA00022741"/>
    </source>
</evidence>
<protein>
    <recommendedName>
        <fullName evidence="1">non-specific serine/threonine protein kinase</fullName>
        <ecNumber evidence="1">2.7.11.1</ecNumber>
    </recommendedName>
</protein>
<dbReference type="PROSITE" id="PS00108">
    <property type="entry name" value="PROTEIN_KINASE_ST"/>
    <property type="match status" value="1"/>
</dbReference>
<evidence type="ECO:0000256" key="5">
    <source>
        <dbReference type="ARBA" id="ARBA00022777"/>
    </source>
</evidence>
<gene>
    <name evidence="11" type="ORF">SOCE836_059630</name>
</gene>